<dbReference type="Pfam" id="PF07244">
    <property type="entry name" value="POTRA"/>
    <property type="match status" value="4"/>
</dbReference>
<dbReference type="InterPro" id="IPR039910">
    <property type="entry name" value="D15-like"/>
</dbReference>
<dbReference type="InterPro" id="IPR010827">
    <property type="entry name" value="BamA/TamA_POTRA"/>
</dbReference>
<name>A0A7C4UDN5_UNCW3</name>
<reference evidence="10" key="1">
    <citation type="journal article" date="2020" name="mSystems">
        <title>Genome- and Community-Level Interaction Insights into Carbon Utilization and Element Cycling Functions of Hydrothermarchaeota in Hydrothermal Sediment.</title>
        <authorList>
            <person name="Zhou Z."/>
            <person name="Liu Y."/>
            <person name="Xu W."/>
            <person name="Pan J."/>
            <person name="Luo Z.H."/>
            <person name="Li M."/>
        </authorList>
    </citation>
    <scope>NUCLEOTIDE SEQUENCE [LARGE SCALE GENOMIC DNA]</scope>
    <source>
        <strain evidence="10">SpSt-780</strain>
    </source>
</reference>
<dbReference type="Gene3D" id="3.10.20.310">
    <property type="entry name" value="membrane protein fhac"/>
    <property type="match status" value="5"/>
</dbReference>
<dbReference type="NCBIfam" id="TIGR03303">
    <property type="entry name" value="OM_YaeT"/>
    <property type="match status" value="1"/>
</dbReference>
<feature type="domain" description="POTRA" evidence="9">
    <location>
        <begin position="331"/>
        <end position="404"/>
    </location>
</feature>
<evidence type="ECO:0000256" key="4">
    <source>
        <dbReference type="ARBA" id="ARBA00022729"/>
    </source>
</evidence>
<dbReference type="EMBL" id="DTHG01000102">
    <property type="protein sequence ID" value="HGW92574.1"/>
    <property type="molecule type" value="Genomic_DNA"/>
</dbReference>
<dbReference type="PANTHER" id="PTHR12815:SF47">
    <property type="entry name" value="TRANSLOCATION AND ASSEMBLY MODULE SUBUNIT TAMA"/>
    <property type="match status" value="1"/>
</dbReference>
<dbReference type="Pfam" id="PF01103">
    <property type="entry name" value="Omp85"/>
    <property type="match status" value="1"/>
</dbReference>
<dbReference type="PANTHER" id="PTHR12815">
    <property type="entry name" value="SORTING AND ASSEMBLY MACHINERY SAMM50 PROTEIN FAMILY MEMBER"/>
    <property type="match status" value="1"/>
</dbReference>
<organism evidence="10">
    <name type="scientific">candidate division WOR-3 bacterium</name>
    <dbReference type="NCBI Taxonomy" id="2052148"/>
    <lineage>
        <taxon>Bacteria</taxon>
        <taxon>Bacteria division WOR-3</taxon>
    </lineage>
</organism>
<accession>A0A7C4UDN5</accession>
<evidence type="ECO:0000313" key="10">
    <source>
        <dbReference type="EMBL" id="HGW92574.1"/>
    </source>
</evidence>
<dbReference type="InterPro" id="IPR023707">
    <property type="entry name" value="OM_assembly_BamA"/>
</dbReference>
<dbReference type="InterPro" id="IPR000184">
    <property type="entry name" value="Bac_surfAg_D15"/>
</dbReference>
<comment type="caution">
    <text evidence="10">The sequence shown here is derived from an EMBL/GenBank/DDBJ whole genome shotgun (WGS) entry which is preliminary data.</text>
</comment>
<dbReference type="GO" id="GO:0071709">
    <property type="term" value="P:membrane assembly"/>
    <property type="evidence" value="ECO:0007669"/>
    <property type="project" value="InterPro"/>
</dbReference>
<keyword evidence="5" id="KW-0677">Repeat</keyword>
<evidence type="ECO:0000256" key="8">
    <source>
        <dbReference type="NCBIfam" id="TIGR03303"/>
    </source>
</evidence>
<feature type="domain" description="POTRA" evidence="9">
    <location>
        <begin position="86"/>
        <end position="162"/>
    </location>
</feature>
<dbReference type="PIRSF" id="PIRSF006076">
    <property type="entry name" value="OM_assembly_OMP85"/>
    <property type="match status" value="1"/>
</dbReference>
<evidence type="ECO:0000259" key="9">
    <source>
        <dbReference type="PROSITE" id="PS51779"/>
    </source>
</evidence>
<evidence type="ECO:0000256" key="5">
    <source>
        <dbReference type="ARBA" id="ARBA00022737"/>
    </source>
</evidence>
<evidence type="ECO:0000256" key="6">
    <source>
        <dbReference type="ARBA" id="ARBA00023136"/>
    </source>
</evidence>
<feature type="domain" description="POTRA" evidence="9">
    <location>
        <begin position="254"/>
        <end position="328"/>
    </location>
</feature>
<sequence>MFFLLIALFPYDEVIMEIGVKGVKNIDTILVLTVSGLKIGDILTPETGERCIKNLYSTELFRNIKLEALRSEYGGINVIINVEEFPKIKEIDISGNKNIKKKDIEKVIDITLPKIVSDRKLFEISNKIKEIYREKGFKGTKVEIQREEIEGGERITFGIEEGKKLRLKEVEFIGNNDISDKKLSGKIKTKGRKNWWSFWIKGEIVDTIIENDFKLIEDFYREKGYLDARTDSFRIEEIGNYAVIKFFVYEGKKYRLGNITFSGNEFLKDPERFIKMEKGLPFNNKKFESSLQNLYSYYTDNGYLYVNINPSFNFRGDTVDVDVRIMENNKVYVKFIDIIGNLSTYDKVIRRYLTIYPGDVFSRDKIISSQQNLFRLGYFENLLFNIRKESTLDSVSLIFEVKEKQTGQVSAGMGYSKDAGITGNVSINIPNFLGKGQTVNLTYERTVAQQTGTRPIQYLTFGFNEPWLFDTPTSVGFSIFSTYRLWENFTEYRTGFQFDIGRIVGESKDVTISGNYRFSRNKIDCDTAKTPDYIDEQYGVHWESSISTNILKDSRDNYFYPKSGTYISFSPKLSGTILGGDINYYRINFEIKRFLEIYKEFVIMNRIFFGHIQGLKGSTTPLIERYLLGGSGFYGIRGYRDNIIKLPKGYGGNEAIIMNLELRRNITNMIYVSAFIDAGNTFEELSKIDITDLYTGAGFGFRIEIPMMGIFGLDIGYGFDKVKGGRWETHFQLGQSF</sequence>
<keyword evidence="7" id="KW-0998">Cell outer membrane</keyword>
<proteinExistence type="predicted"/>
<evidence type="ECO:0000256" key="1">
    <source>
        <dbReference type="ARBA" id="ARBA00004370"/>
    </source>
</evidence>
<protein>
    <recommendedName>
        <fullName evidence="8">Outer membrane protein assembly factor BamA</fullName>
    </recommendedName>
</protein>
<dbReference type="AlphaFoldDB" id="A0A7C4UDN5"/>
<dbReference type="InterPro" id="IPR034746">
    <property type="entry name" value="POTRA"/>
</dbReference>
<evidence type="ECO:0000256" key="7">
    <source>
        <dbReference type="ARBA" id="ARBA00023237"/>
    </source>
</evidence>
<gene>
    <name evidence="10" type="primary">bamA</name>
    <name evidence="10" type="ORF">ENV67_08580</name>
</gene>
<dbReference type="Gene3D" id="2.40.160.50">
    <property type="entry name" value="membrane protein fhac: a member of the omp85/tpsb transporter family"/>
    <property type="match status" value="1"/>
</dbReference>
<evidence type="ECO:0000256" key="2">
    <source>
        <dbReference type="ARBA" id="ARBA00022452"/>
    </source>
</evidence>
<comment type="subcellular location">
    <subcellularLocation>
        <location evidence="1">Membrane</location>
    </subcellularLocation>
</comment>
<keyword evidence="3" id="KW-0812">Transmembrane</keyword>
<keyword evidence="6" id="KW-0472">Membrane</keyword>
<dbReference type="PROSITE" id="PS51779">
    <property type="entry name" value="POTRA"/>
    <property type="match status" value="3"/>
</dbReference>
<keyword evidence="2" id="KW-1134">Transmembrane beta strand</keyword>
<keyword evidence="4" id="KW-0732">Signal</keyword>
<dbReference type="GO" id="GO:0009279">
    <property type="term" value="C:cell outer membrane"/>
    <property type="evidence" value="ECO:0007669"/>
    <property type="project" value="UniProtKB-UniRule"/>
</dbReference>
<evidence type="ECO:0000256" key="3">
    <source>
        <dbReference type="ARBA" id="ARBA00022692"/>
    </source>
</evidence>